<organism evidence="3 4">
    <name type="scientific">Mesoterricola silvestris</name>
    <dbReference type="NCBI Taxonomy" id="2927979"/>
    <lineage>
        <taxon>Bacteria</taxon>
        <taxon>Pseudomonadati</taxon>
        <taxon>Acidobacteriota</taxon>
        <taxon>Holophagae</taxon>
        <taxon>Holophagales</taxon>
        <taxon>Holophagaceae</taxon>
        <taxon>Mesoterricola</taxon>
    </lineage>
</organism>
<dbReference type="Gene3D" id="2.40.128.150">
    <property type="entry name" value="Cysteine proteinases"/>
    <property type="match status" value="1"/>
</dbReference>
<dbReference type="KEGG" id="msil:METEAL_36280"/>
<comment type="similarity">
    <text evidence="1 2">Belongs to the arylamine N-acetyltransferase family.</text>
</comment>
<evidence type="ECO:0000256" key="1">
    <source>
        <dbReference type="ARBA" id="ARBA00006547"/>
    </source>
</evidence>
<evidence type="ECO:0000313" key="3">
    <source>
        <dbReference type="EMBL" id="BDU74454.1"/>
    </source>
</evidence>
<evidence type="ECO:0000256" key="2">
    <source>
        <dbReference type="RuleBase" id="RU003452"/>
    </source>
</evidence>
<reference evidence="4" key="1">
    <citation type="journal article" date="2023" name="Int. J. Syst. Evol. Microbiol.">
        <title>Mesoterricola silvestris gen. nov., sp. nov., Mesoterricola sediminis sp. nov., Geothrix oryzae sp. nov., Geothrix edaphica sp. nov., Geothrix rubra sp. nov., and Geothrix limicola sp. nov., six novel members of Acidobacteriota isolated from soils.</title>
        <authorList>
            <person name="Itoh H."/>
            <person name="Sugisawa Y."/>
            <person name="Mise K."/>
            <person name="Xu Z."/>
            <person name="Kuniyasu M."/>
            <person name="Ushijima N."/>
            <person name="Kawano K."/>
            <person name="Kobayashi E."/>
            <person name="Shiratori Y."/>
            <person name="Masuda Y."/>
            <person name="Senoo K."/>
        </authorList>
    </citation>
    <scope>NUCLEOTIDE SEQUENCE [LARGE SCALE GENOMIC DNA]</scope>
    <source>
        <strain evidence="4">W79</strain>
    </source>
</reference>
<gene>
    <name evidence="3" type="ORF">METEAL_36280</name>
</gene>
<proteinExistence type="inferred from homology"/>
<dbReference type="Gene3D" id="3.30.2140.10">
    <property type="entry name" value="Arylamine N-acetyltransferase"/>
    <property type="match status" value="1"/>
</dbReference>
<dbReference type="GO" id="GO:0016407">
    <property type="term" value="F:acetyltransferase activity"/>
    <property type="evidence" value="ECO:0007669"/>
    <property type="project" value="InterPro"/>
</dbReference>
<accession>A0AA48GN85</accession>
<dbReference type="RefSeq" id="WP_316413130.1">
    <property type="nucleotide sequence ID" value="NZ_AP027080.1"/>
</dbReference>
<dbReference type="Proteomes" id="UP001238179">
    <property type="component" value="Chromosome"/>
</dbReference>
<dbReference type="Pfam" id="PF00797">
    <property type="entry name" value="Acetyltransf_2"/>
    <property type="match status" value="1"/>
</dbReference>
<keyword evidence="4" id="KW-1185">Reference proteome</keyword>
<dbReference type="EMBL" id="AP027080">
    <property type="protein sequence ID" value="BDU74454.1"/>
    <property type="molecule type" value="Genomic_DNA"/>
</dbReference>
<dbReference type="AlphaFoldDB" id="A0AA48GN85"/>
<dbReference type="InterPro" id="IPR001447">
    <property type="entry name" value="Arylamine_N-AcTrfase"/>
</dbReference>
<dbReference type="InterPro" id="IPR038765">
    <property type="entry name" value="Papain-like_cys_pep_sf"/>
</dbReference>
<protein>
    <submittedName>
        <fullName evidence="3">Arylamine N-acetyltransferase</fullName>
    </submittedName>
</protein>
<dbReference type="PRINTS" id="PR01543">
    <property type="entry name" value="ANATRNSFRASE"/>
</dbReference>
<sequence length="258" mass="28063">MSGAFDLAAYRERIGLGDPHPSLGALHLAHTWAIPFENLDIHLGRPILLDLEALQAKLVAGRRGGYCFEQNSLFGAALGALGFTCRLREARVRRGATGAMARSHLALEVALEDGPWLADVGFGADGILGPVPLDGREVEHHGDRNRILAEGPRQVLQAWREGAWMDLYALEPSEVFPVDLKVANHYTSTHPDSKFTQVLTAQRCAPGDRATLRNLSLTRGGVTRDLDPAELLDVLEGVFGLAFPPGTRFSPPQEPPRQ</sequence>
<dbReference type="PANTHER" id="PTHR11786:SF0">
    <property type="entry name" value="ARYLAMINE N-ACETYLTRANSFERASE 4-RELATED"/>
    <property type="match status" value="1"/>
</dbReference>
<evidence type="ECO:0000313" key="4">
    <source>
        <dbReference type="Proteomes" id="UP001238179"/>
    </source>
</evidence>
<dbReference type="SUPFAM" id="SSF54001">
    <property type="entry name" value="Cysteine proteinases"/>
    <property type="match status" value="1"/>
</dbReference>
<name>A0AA48GN85_9BACT</name>
<dbReference type="PANTHER" id="PTHR11786">
    <property type="entry name" value="N-HYDROXYARYLAMINE O-ACETYLTRANSFERASE"/>
    <property type="match status" value="1"/>
</dbReference>